<keyword evidence="1" id="KW-0472">Membrane</keyword>
<feature type="transmembrane region" description="Helical" evidence="1">
    <location>
        <begin position="12"/>
        <end position="32"/>
    </location>
</feature>
<evidence type="ECO:0000313" key="3">
    <source>
        <dbReference type="Proteomes" id="UP000287239"/>
    </source>
</evidence>
<gene>
    <name evidence="2" type="ORF">CBF35_09160</name>
</gene>
<dbReference type="Proteomes" id="UP000287239">
    <property type="component" value="Unassembled WGS sequence"/>
</dbReference>
<keyword evidence="1" id="KW-1133">Transmembrane helix</keyword>
<feature type="transmembrane region" description="Helical" evidence="1">
    <location>
        <begin position="86"/>
        <end position="104"/>
    </location>
</feature>
<keyword evidence="1" id="KW-0812">Transmembrane</keyword>
<evidence type="ECO:0000256" key="1">
    <source>
        <dbReference type="SAM" id="Phobius"/>
    </source>
</evidence>
<organism evidence="2 3">
    <name type="scientific">Vagococcus salmoninarum</name>
    <dbReference type="NCBI Taxonomy" id="2739"/>
    <lineage>
        <taxon>Bacteria</taxon>
        <taxon>Bacillati</taxon>
        <taxon>Bacillota</taxon>
        <taxon>Bacilli</taxon>
        <taxon>Lactobacillales</taxon>
        <taxon>Enterococcaceae</taxon>
        <taxon>Vagococcus</taxon>
    </lineage>
</organism>
<sequence>MGLILFNQTLILSSLLIYSVPLFSMFFLLKLITSLKKQRWKPAVNYLLLIAFGTIWLIMLLLLFINGSLNWQSYQKNQSLEILIDLLIMPFSLFAFIWTIWQVFKQTEIKESPNS</sequence>
<reference evidence="2 3" key="1">
    <citation type="submission" date="2017-05" db="EMBL/GenBank/DDBJ databases">
        <title>Vagococcus spp. assemblies.</title>
        <authorList>
            <person name="Gulvik C.A."/>
        </authorList>
    </citation>
    <scope>NUCLEOTIDE SEQUENCE [LARGE SCALE GENOMIC DNA]</scope>
    <source>
        <strain evidence="2 3">NCFB 2777</strain>
    </source>
</reference>
<protein>
    <submittedName>
        <fullName evidence="2">Uncharacterized protein</fullName>
    </submittedName>
</protein>
<comment type="caution">
    <text evidence="2">The sequence shown here is derived from an EMBL/GenBank/DDBJ whole genome shotgun (WGS) entry which is preliminary data.</text>
</comment>
<evidence type="ECO:0000313" key="2">
    <source>
        <dbReference type="EMBL" id="RST94701.1"/>
    </source>
</evidence>
<dbReference type="AlphaFoldDB" id="A0A429ZLY7"/>
<accession>A0A429ZLY7</accession>
<name>A0A429ZLY7_9ENTE</name>
<keyword evidence="3" id="KW-1185">Reference proteome</keyword>
<proteinExistence type="predicted"/>
<dbReference type="EMBL" id="NGJU01000013">
    <property type="protein sequence ID" value="RST94701.1"/>
    <property type="molecule type" value="Genomic_DNA"/>
</dbReference>
<feature type="transmembrane region" description="Helical" evidence="1">
    <location>
        <begin position="44"/>
        <end position="66"/>
    </location>
</feature>